<evidence type="ECO:0000313" key="5">
    <source>
        <dbReference type="Proteomes" id="UP001301869"/>
    </source>
</evidence>
<dbReference type="InterPro" id="IPR011335">
    <property type="entry name" value="Restrct_endonuc-II-like"/>
</dbReference>
<dbReference type="NCBIfam" id="TIGR03033">
    <property type="entry name" value="phage_rel_nuc"/>
    <property type="match status" value="1"/>
</dbReference>
<dbReference type="PANTHER" id="PTHR46609:SF6">
    <property type="entry name" value="EXONUCLEASE, PHAGE-TYPE_RECB, C-TERMINAL DOMAIN-CONTAINING PROTEIN-RELATED"/>
    <property type="match status" value="1"/>
</dbReference>
<reference evidence="4 5" key="1">
    <citation type="submission" date="2023-03" db="EMBL/GenBank/DDBJ databases">
        <title>Halomonas sp. nov., isolated from Korean tranditional fermented seafood 'Jeotgal'.</title>
        <authorList>
            <person name="Kim B."/>
            <person name="Shin N.-R."/>
        </authorList>
    </citation>
    <scope>NUCLEOTIDE SEQUENCE [LARGE SCALE GENOMIC DNA]</scope>
    <source>
        <strain evidence="4 5">SG2L-4</strain>
    </source>
</reference>
<organism evidence="4 5">
    <name type="scientific">Halomonas piscis</name>
    <dbReference type="NCBI Taxonomy" id="3031727"/>
    <lineage>
        <taxon>Bacteria</taxon>
        <taxon>Pseudomonadati</taxon>
        <taxon>Pseudomonadota</taxon>
        <taxon>Gammaproteobacteria</taxon>
        <taxon>Oceanospirillales</taxon>
        <taxon>Halomonadaceae</taxon>
        <taxon>Halomonas</taxon>
    </lineage>
</organism>
<name>A0ABY9Z253_9GAMM</name>
<keyword evidence="1" id="KW-0175">Coiled coil</keyword>
<dbReference type="SUPFAM" id="SSF52980">
    <property type="entry name" value="Restriction endonuclease-like"/>
    <property type="match status" value="1"/>
</dbReference>
<dbReference type="EMBL" id="CP119391">
    <property type="protein sequence ID" value="WNK21211.1"/>
    <property type="molecule type" value="Genomic_DNA"/>
</dbReference>
<evidence type="ECO:0000313" key="4">
    <source>
        <dbReference type="EMBL" id="WNK21211.1"/>
    </source>
</evidence>
<accession>A0ABY9Z253</accession>
<proteinExistence type="predicted"/>
<dbReference type="Proteomes" id="UP001301869">
    <property type="component" value="Chromosome"/>
</dbReference>
<dbReference type="InterPro" id="IPR011604">
    <property type="entry name" value="PDDEXK-like_dom_sf"/>
</dbReference>
<feature type="domain" description="YqaJ viral recombinase" evidence="3">
    <location>
        <begin position="111"/>
        <end position="251"/>
    </location>
</feature>
<gene>
    <name evidence="4" type="ORF">P1P91_05925</name>
</gene>
<dbReference type="InterPro" id="IPR017482">
    <property type="entry name" value="Lambda-type_endonuclease"/>
</dbReference>
<protein>
    <submittedName>
        <fullName evidence="4">YqaJ viral recombinase family protein</fullName>
    </submittedName>
</protein>
<sequence length="415" mass="46614">MSQKAIHAKTPLFPVTQEEIERSTLIPFEQAGQDIHADTAPSIDTAQDKPLSSKARPGSVTASVLDAIEQSGMPEPVSRDARVKRPQPQQRRYRAHARRLVDTRALDRSAWLNIRQGGIGSSDAAAAIGLHPYKSQLELWLEKTGRQPGMTEPDKEAQLTSPLHWGQVLEPIVADHYAKHTGYRVQRVNAILQHTKYRWMMANLDREVVGNADVEVLECKTAGVHGARLWKDGVPEYVQVQVMHQLAVTGQQVADVAVLLGGHELQIHRIERDEAMIEQLIALERQFWDCVEQDIPPQANGTESDDRALRQLFPRDDGEILDFTEDGELSQAFAALQQVRQQLDTAKKQEAKLKHRLQQAMGTATQATFPSGSLSWKQSKPSTRLDAKRLQQEHPEICADYLRTVPGSRRFVVRQ</sequence>
<evidence type="ECO:0000256" key="1">
    <source>
        <dbReference type="SAM" id="Coils"/>
    </source>
</evidence>
<feature type="region of interest" description="Disordered" evidence="2">
    <location>
        <begin position="34"/>
        <end position="96"/>
    </location>
</feature>
<dbReference type="InterPro" id="IPR051703">
    <property type="entry name" value="NF-kappa-B_Signaling_Reg"/>
</dbReference>
<dbReference type="RefSeq" id="WP_311885198.1">
    <property type="nucleotide sequence ID" value="NZ_CP119391.1"/>
</dbReference>
<evidence type="ECO:0000259" key="3">
    <source>
        <dbReference type="Pfam" id="PF09588"/>
    </source>
</evidence>
<feature type="coiled-coil region" evidence="1">
    <location>
        <begin position="329"/>
        <end position="363"/>
    </location>
</feature>
<keyword evidence="5" id="KW-1185">Reference proteome</keyword>
<dbReference type="Pfam" id="PF09588">
    <property type="entry name" value="YqaJ"/>
    <property type="match status" value="1"/>
</dbReference>
<dbReference type="InterPro" id="IPR019080">
    <property type="entry name" value="YqaJ_viral_recombinase"/>
</dbReference>
<dbReference type="PANTHER" id="PTHR46609">
    <property type="entry name" value="EXONUCLEASE, PHAGE-TYPE/RECB, C-TERMINAL DOMAIN-CONTAINING PROTEIN"/>
    <property type="match status" value="1"/>
</dbReference>
<dbReference type="Gene3D" id="3.90.320.10">
    <property type="match status" value="1"/>
</dbReference>
<evidence type="ECO:0000256" key="2">
    <source>
        <dbReference type="SAM" id="MobiDB-lite"/>
    </source>
</evidence>